<keyword evidence="6" id="KW-1185">Reference proteome</keyword>
<keyword evidence="1" id="KW-0805">Transcription regulation</keyword>
<dbReference type="EMBL" id="FSRA01000001">
    <property type="protein sequence ID" value="SIN74025.1"/>
    <property type="molecule type" value="Genomic_DNA"/>
</dbReference>
<evidence type="ECO:0000313" key="5">
    <source>
        <dbReference type="EMBL" id="SIN74025.1"/>
    </source>
</evidence>
<evidence type="ECO:0000256" key="2">
    <source>
        <dbReference type="ARBA" id="ARBA00023125"/>
    </source>
</evidence>
<dbReference type="InterPro" id="IPR018062">
    <property type="entry name" value="HTH_AraC-typ_CS"/>
</dbReference>
<dbReference type="Pfam" id="PF12833">
    <property type="entry name" value="HTH_18"/>
    <property type="match status" value="1"/>
</dbReference>
<evidence type="ECO:0000256" key="3">
    <source>
        <dbReference type="ARBA" id="ARBA00023163"/>
    </source>
</evidence>
<dbReference type="PROSITE" id="PS00041">
    <property type="entry name" value="HTH_ARAC_FAMILY_1"/>
    <property type="match status" value="1"/>
</dbReference>
<dbReference type="PROSITE" id="PS01124">
    <property type="entry name" value="HTH_ARAC_FAMILY_2"/>
    <property type="match status" value="1"/>
</dbReference>
<feature type="domain" description="HTH araC/xylS-type" evidence="4">
    <location>
        <begin position="183"/>
        <end position="281"/>
    </location>
</feature>
<gene>
    <name evidence="5" type="ORF">SAMN04488055_1063</name>
</gene>
<dbReference type="SUPFAM" id="SSF46689">
    <property type="entry name" value="Homeodomain-like"/>
    <property type="match status" value="2"/>
</dbReference>
<sequence>MNSFTLLNTDYVQLNKSWHYSNIKSIFYRLYYIDGGEGKLYNDTGTVTLEDGHLYLIPSFTTCNYECRSKLSQYYVQFMEGSADGISLFAANRRIFKIPASAEDINCVKRILLLNPNRAIKTSYNPRDYEKNDILRSYQDMNNLIPPSVFMETCGLLMQLLSRFMAADNFQIAERTMIHPKVMDAINFIQTNLLSSITVEGLAQRANQHPDYFSRLFLKNTGERPLAYVQLKRVERAQLLLITTDLPFYKIAEETGFESLSYLSRIFRNHTGQTLSDYKRQNLISQSG</sequence>
<dbReference type="RefSeq" id="WP_074238240.1">
    <property type="nucleotide sequence ID" value="NZ_FSRA01000001.1"/>
</dbReference>
<name>A0A1N6DTB1_9BACT</name>
<proteinExistence type="predicted"/>
<dbReference type="Gene3D" id="1.10.10.60">
    <property type="entry name" value="Homeodomain-like"/>
    <property type="match status" value="2"/>
</dbReference>
<keyword evidence="3" id="KW-0804">Transcription</keyword>
<accession>A0A1N6DTB1</accession>
<protein>
    <submittedName>
        <fullName evidence="5">Helix-turn-helix domain-containing protein</fullName>
    </submittedName>
</protein>
<dbReference type="OrthoDB" id="1007602at2"/>
<dbReference type="Proteomes" id="UP000185003">
    <property type="component" value="Unassembled WGS sequence"/>
</dbReference>
<evidence type="ECO:0000313" key="6">
    <source>
        <dbReference type="Proteomes" id="UP000185003"/>
    </source>
</evidence>
<dbReference type="InterPro" id="IPR018060">
    <property type="entry name" value="HTH_AraC"/>
</dbReference>
<dbReference type="STRING" id="536979.SAMN04488055_1063"/>
<dbReference type="InterPro" id="IPR009057">
    <property type="entry name" value="Homeodomain-like_sf"/>
</dbReference>
<evidence type="ECO:0000259" key="4">
    <source>
        <dbReference type="PROSITE" id="PS01124"/>
    </source>
</evidence>
<dbReference type="GO" id="GO:0043565">
    <property type="term" value="F:sequence-specific DNA binding"/>
    <property type="evidence" value="ECO:0007669"/>
    <property type="project" value="InterPro"/>
</dbReference>
<dbReference type="PANTHER" id="PTHR43280:SF28">
    <property type="entry name" value="HTH-TYPE TRANSCRIPTIONAL ACTIVATOR RHAS"/>
    <property type="match status" value="1"/>
</dbReference>
<evidence type="ECO:0000256" key="1">
    <source>
        <dbReference type="ARBA" id="ARBA00023015"/>
    </source>
</evidence>
<keyword evidence="2" id="KW-0238">DNA-binding</keyword>
<dbReference type="GO" id="GO:0003700">
    <property type="term" value="F:DNA-binding transcription factor activity"/>
    <property type="evidence" value="ECO:0007669"/>
    <property type="project" value="InterPro"/>
</dbReference>
<dbReference type="PANTHER" id="PTHR43280">
    <property type="entry name" value="ARAC-FAMILY TRANSCRIPTIONAL REGULATOR"/>
    <property type="match status" value="1"/>
</dbReference>
<dbReference type="SMART" id="SM00342">
    <property type="entry name" value="HTH_ARAC"/>
    <property type="match status" value="1"/>
</dbReference>
<reference evidence="5 6" key="1">
    <citation type="submission" date="2016-11" db="EMBL/GenBank/DDBJ databases">
        <authorList>
            <person name="Jaros S."/>
            <person name="Januszkiewicz K."/>
            <person name="Wedrychowicz H."/>
        </authorList>
    </citation>
    <scope>NUCLEOTIDE SEQUENCE [LARGE SCALE GENOMIC DNA]</scope>
    <source>
        <strain evidence="5 6">DSM 24787</strain>
    </source>
</reference>
<dbReference type="AlphaFoldDB" id="A0A1N6DTB1"/>
<organism evidence="5 6">
    <name type="scientific">Chitinophaga niabensis</name>
    <dbReference type="NCBI Taxonomy" id="536979"/>
    <lineage>
        <taxon>Bacteria</taxon>
        <taxon>Pseudomonadati</taxon>
        <taxon>Bacteroidota</taxon>
        <taxon>Chitinophagia</taxon>
        <taxon>Chitinophagales</taxon>
        <taxon>Chitinophagaceae</taxon>
        <taxon>Chitinophaga</taxon>
    </lineage>
</organism>